<evidence type="ECO:0000256" key="2">
    <source>
        <dbReference type="HAMAP-Rule" id="MF_01940"/>
    </source>
</evidence>
<feature type="short sequence motif" description="HXTX 1" evidence="2">
    <location>
        <begin position="40"/>
        <end position="43"/>
    </location>
</feature>
<dbReference type="EC" id="3.1.4.58" evidence="2"/>
<proteinExistence type="inferred from homology"/>
<dbReference type="SUPFAM" id="SSF55144">
    <property type="entry name" value="LigT-like"/>
    <property type="match status" value="1"/>
</dbReference>
<gene>
    <name evidence="4" type="primary">thpR</name>
    <name evidence="4" type="ORF">ACETAC_07165</name>
</gene>
<dbReference type="RefSeq" id="WP_284679365.1">
    <property type="nucleotide sequence ID" value="NZ_CP060096.1"/>
</dbReference>
<keyword evidence="5" id="KW-1185">Reference proteome</keyword>
<keyword evidence="1 2" id="KW-0378">Hydrolase</keyword>
<dbReference type="PANTHER" id="PTHR35561:SF1">
    <property type="entry name" value="RNA 2',3'-CYCLIC PHOSPHODIESTERASE"/>
    <property type="match status" value="1"/>
</dbReference>
<dbReference type="GO" id="GO:0004113">
    <property type="term" value="F:2',3'-cyclic-nucleotide 3'-phosphodiesterase activity"/>
    <property type="evidence" value="ECO:0007669"/>
    <property type="project" value="InterPro"/>
</dbReference>
<feature type="domain" description="Phosphoesterase HXTX" evidence="3">
    <location>
        <begin position="93"/>
        <end position="163"/>
    </location>
</feature>
<feature type="short sequence motif" description="HXTX 2" evidence="2">
    <location>
        <begin position="126"/>
        <end position="129"/>
    </location>
</feature>
<accession>A0A975AUH4</accession>
<dbReference type="EMBL" id="CP060096">
    <property type="protein sequence ID" value="QSZ26685.1"/>
    <property type="molecule type" value="Genomic_DNA"/>
</dbReference>
<feature type="active site" description="Proton acceptor" evidence="2">
    <location>
        <position position="126"/>
    </location>
</feature>
<dbReference type="HAMAP" id="MF_01940">
    <property type="entry name" value="RNA_CPDase"/>
    <property type="match status" value="1"/>
</dbReference>
<dbReference type="PANTHER" id="PTHR35561">
    <property type="entry name" value="RNA 2',3'-CYCLIC PHOSPHODIESTERASE"/>
    <property type="match status" value="1"/>
</dbReference>
<feature type="domain" description="Phosphoesterase HXTX" evidence="3">
    <location>
        <begin position="8"/>
        <end position="91"/>
    </location>
</feature>
<dbReference type="GO" id="GO:0008664">
    <property type="term" value="F:RNA 2',3'-cyclic 3'-phosphodiesterase activity"/>
    <property type="evidence" value="ECO:0007669"/>
    <property type="project" value="UniProtKB-EC"/>
</dbReference>
<comment type="function">
    <text evidence="2">Hydrolyzes RNA 2',3'-cyclic phosphodiester to an RNA 2'-phosphomonoester.</text>
</comment>
<dbReference type="InterPro" id="IPR009097">
    <property type="entry name" value="Cyclic_Pdiesterase"/>
</dbReference>
<organism evidence="4 5">
    <name type="scientific">Aceticella autotrophica</name>
    <dbReference type="NCBI Taxonomy" id="2755338"/>
    <lineage>
        <taxon>Bacteria</taxon>
        <taxon>Bacillati</taxon>
        <taxon>Bacillota</taxon>
        <taxon>Clostridia</taxon>
        <taxon>Thermoanaerobacterales</taxon>
        <taxon>Thermoanaerobacteraceae</taxon>
        <taxon>Aceticella</taxon>
    </lineage>
</organism>
<dbReference type="InterPro" id="IPR014051">
    <property type="entry name" value="Phosphoesterase_HXTX"/>
</dbReference>
<dbReference type="Gene3D" id="3.90.1140.10">
    <property type="entry name" value="Cyclic phosphodiesterase"/>
    <property type="match status" value="1"/>
</dbReference>
<evidence type="ECO:0000313" key="4">
    <source>
        <dbReference type="EMBL" id="QSZ26685.1"/>
    </source>
</evidence>
<feature type="active site" description="Proton donor" evidence="2">
    <location>
        <position position="40"/>
    </location>
</feature>
<protein>
    <recommendedName>
        <fullName evidence="2">RNA 2',3'-cyclic phosphodiesterase</fullName>
        <shortName evidence="2">RNA 2',3'-CPDase</shortName>
        <ecNumber evidence="2">3.1.4.58</ecNumber>
    </recommendedName>
</protein>
<dbReference type="InterPro" id="IPR004175">
    <property type="entry name" value="RNA_CPDase"/>
</dbReference>
<comment type="catalytic activity">
    <reaction evidence="2">
        <text>a 3'-end 2',3'-cyclophospho-ribonucleotide-RNA + H2O = a 3'-end 2'-phospho-ribonucleotide-RNA + H(+)</text>
        <dbReference type="Rhea" id="RHEA:11828"/>
        <dbReference type="Rhea" id="RHEA-COMP:10464"/>
        <dbReference type="Rhea" id="RHEA-COMP:17353"/>
        <dbReference type="ChEBI" id="CHEBI:15377"/>
        <dbReference type="ChEBI" id="CHEBI:15378"/>
        <dbReference type="ChEBI" id="CHEBI:83064"/>
        <dbReference type="ChEBI" id="CHEBI:173113"/>
        <dbReference type="EC" id="3.1.4.58"/>
    </reaction>
</comment>
<evidence type="ECO:0000259" key="3">
    <source>
        <dbReference type="Pfam" id="PF02834"/>
    </source>
</evidence>
<dbReference type="AlphaFoldDB" id="A0A975AUH4"/>
<comment type="similarity">
    <text evidence="2">Belongs to the 2H phosphoesterase superfamily. ThpR family.</text>
</comment>
<dbReference type="Pfam" id="PF02834">
    <property type="entry name" value="LigT_PEase"/>
    <property type="match status" value="2"/>
</dbReference>
<dbReference type="KEGG" id="aaut:ACETAC_07165"/>
<evidence type="ECO:0000313" key="5">
    <source>
        <dbReference type="Proteomes" id="UP000671913"/>
    </source>
</evidence>
<reference evidence="4" key="1">
    <citation type="submission" date="2020-08" db="EMBL/GenBank/DDBJ databases">
        <title>Genomic insights into the carbon and energy metabolism of the first obligate autotrophic acetogenic bacterium Aceticella autotrophica gen. nov., sp. nov.</title>
        <authorList>
            <person name="Toshchakov S.V."/>
            <person name="Elcheninov A.G."/>
            <person name="Kublanov I.V."/>
            <person name="Frolov E.N."/>
            <person name="Lebedinsky A.V."/>
        </authorList>
    </citation>
    <scope>NUCLEOTIDE SEQUENCE</scope>
    <source>
        <strain evidence="4">3443-3Ac</strain>
    </source>
</reference>
<name>A0A975AUH4_9THEO</name>
<sequence>MRTFLALKISDEAVNDIYNLQNELKKYTVKGRWIHKDNFHITIKFFGETNVDDISKIKQAVEKSVINFIPFMIKLSHIGCFKGNNSYRILWIGIEEDKNIISLHNKINEELRKAGFKRDDRKYKAHITIGRDILLTKDIDNINNIFNFNTKPFAISNVYLMESKIENNKREYIPIIAVPFINNKQVD</sequence>
<evidence type="ECO:0000256" key="1">
    <source>
        <dbReference type="ARBA" id="ARBA00022801"/>
    </source>
</evidence>
<dbReference type="NCBIfam" id="TIGR02258">
    <property type="entry name" value="2_5_ligase"/>
    <property type="match status" value="1"/>
</dbReference>
<dbReference type="Proteomes" id="UP000671913">
    <property type="component" value="Chromosome"/>
</dbReference>